<evidence type="ECO:0000256" key="9">
    <source>
        <dbReference type="ARBA" id="ARBA00030409"/>
    </source>
</evidence>
<dbReference type="EMBL" id="BMJS01000008">
    <property type="protein sequence ID" value="GGF95001.1"/>
    <property type="molecule type" value="Genomic_DNA"/>
</dbReference>
<dbReference type="InterPro" id="IPR018236">
    <property type="entry name" value="SAICAR_synthetase_CS"/>
</dbReference>
<dbReference type="RefSeq" id="WP_117002003.1">
    <property type="nucleotide sequence ID" value="NZ_BMJS01000008.1"/>
</dbReference>
<dbReference type="AlphaFoldDB" id="A0A8J2Z3S9"/>
<dbReference type="SUPFAM" id="SSF56104">
    <property type="entry name" value="SAICAR synthase-like"/>
    <property type="match status" value="1"/>
</dbReference>
<evidence type="ECO:0000256" key="10">
    <source>
        <dbReference type="ARBA" id="ARBA00048475"/>
    </source>
</evidence>
<dbReference type="Pfam" id="PF01259">
    <property type="entry name" value="SAICAR_synt"/>
    <property type="match status" value="1"/>
</dbReference>
<dbReference type="GO" id="GO:0005524">
    <property type="term" value="F:ATP binding"/>
    <property type="evidence" value="ECO:0007669"/>
    <property type="project" value="UniProtKB-KW"/>
</dbReference>
<dbReference type="PANTHER" id="PTHR43599:SF3">
    <property type="entry name" value="SI:DKEY-6E2.2"/>
    <property type="match status" value="1"/>
</dbReference>
<dbReference type="GO" id="GO:0005829">
    <property type="term" value="C:cytosol"/>
    <property type="evidence" value="ECO:0007669"/>
    <property type="project" value="TreeGrafter"/>
</dbReference>
<keyword evidence="5 11" id="KW-0436">Ligase</keyword>
<feature type="domain" description="SAICAR synthetase/ADE2 N-terminal" evidence="12">
    <location>
        <begin position="6"/>
        <end position="230"/>
    </location>
</feature>
<keyword evidence="8 11" id="KW-0067">ATP-binding</keyword>
<comment type="catalytic activity">
    <reaction evidence="10 11">
        <text>5-amino-1-(5-phospho-D-ribosyl)imidazole-4-carboxylate + L-aspartate + ATP = (2S)-2-[5-amino-1-(5-phospho-beta-D-ribosyl)imidazole-4-carboxamido]succinate + ADP + phosphate + 2 H(+)</text>
        <dbReference type="Rhea" id="RHEA:22628"/>
        <dbReference type="ChEBI" id="CHEBI:15378"/>
        <dbReference type="ChEBI" id="CHEBI:29991"/>
        <dbReference type="ChEBI" id="CHEBI:30616"/>
        <dbReference type="ChEBI" id="CHEBI:43474"/>
        <dbReference type="ChEBI" id="CHEBI:58443"/>
        <dbReference type="ChEBI" id="CHEBI:77657"/>
        <dbReference type="ChEBI" id="CHEBI:456216"/>
        <dbReference type="EC" id="6.3.2.6"/>
    </reaction>
</comment>
<evidence type="ECO:0000256" key="4">
    <source>
        <dbReference type="ARBA" id="ARBA00016460"/>
    </source>
</evidence>
<evidence type="ECO:0000256" key="2">
    <source>
        <dbReference type="ARBA" id="ARBA00010190"/>
    </source>
</evidence>
<organism evidence="13 14">
    <name type="scientific">Cysteiniphilum litorale</name>
    <dbReference type="NCBI Taxonomy" id="2056700"/>
    <lineage>
        <taxon>Bacteria</taxon>
        <taxon>Pseudomonadati</taxon>
        <taxon>Pseudomonadota</taxon>
        <taxon>Gammaproteobacteria</taxon>
        <taxon>Thiotrichales</taxon>
        <taxon>Fastidiosibacteraceae</taxon>
        <taxon>Cysteiniphilum</taxon>
    </lineage>
</organism>
<dbReference type="Gene3D" id="3.30.200.20">
    <property type="entry name" value="Phosphorylase Kinase, domain 1"/>
    <property type="match status" value="1"/>
</dbReference>
<dbReference type="NCBIfam" id="TIGR00081">
    <property type="entry name" value="purC"/>
    <property type="match status" value="1"/>
</dbReference>
<dbReference type="GO" id="GO:0004639">
    <property type="term" value="F:phosphoribosylaminoimidazolesuccinocarboxamide synthase activity"/>
    <property type="evidence" value="ECO:0007669"/>
    <property type="project" value="UniProtKB-UniRule"/>
</dbReference>
<dbReference type="InterPro" id="IPR033934">
    <property type="entry name" value="SAICAR_synt_PurC"/>
</dbReference>
<dbReference type="OrthoDB" id="9801549at2"/>
<dbReference type="EC" id="6.3.2.6" evidence="3 11"/>
<evidence type="ECO:0000256" key="8">
    <source>
        <dbReference type="ARBA" id="ARBA00022840"/>
    </source>
</evidence>
<gene>
    <name evidence="11 13" type="primary">purC</name>
    <name evidence="13" type="ORF">GCM10010995_10250</name>
</gene>
<reference evidence="13" key="1">
    <citation type="journal article" date="2014" name="Int. J. Syst. Evol. Microbiol.">
        <title>Complete genome sequence of Corynebacterium casei LMG S-19264T (=DSM 44701T), isolated from a smear-ripened cheese.</title>
        <authorList>
            <consortium name="US DOE Joint Genome Institute (JGI-PGF)"/>
            <person name="Walter F."/>
            <person name="Albersmeier A."/>
            <person name="Kalinowski J."/>
            <person name="Ruckert C."/>
        </authorList>
    </citation>
    <scope>NUCLEOTIDE SEQUENCE</scope>
    <source>
        <strain evidence="13">CGMCC 1.15758</strain>
    </source>
</reference>
<comment type="pathway">
    <text evidence="1 11">Purine metabolism; IMP biosynthesis via de novo pathway; 5-amino-1-(5-phospho-D-ribosyl)imidazole-4-carboxamide from 5-amino-1-(5-phospho-D-ribosyl)imidazole-4-carboxylate: step 1/2.</text>
</comment>
<dbReference type="FunFam" id="3.30.200.20:FF:000086">
    <property type="entry name" value="Phosphoribosylaminoimidazole-succinocarboxamide synthase"/>
    <property type="match status" value="1"/>
</dbReference>
<accession>A0A8J2Z3S9</accession>
<dbReference type="HAMAP" id="MF_00137">
    <property type="entry name" value="SAICAR_synth"/>
    <property type="match status" value="1"/>
</dbReference>
<dbReference type="InterPro" id="IPR050089">
    <property type="entry name" value="SAICAR_synthetase"/>
</dbReference>
<keyword evidence="6 11" id="KW-0547">Nucleotide-binding</keyword>
<dbReference type="GO" id="GO:0009236">
    <property type="term" value="P:cobalamin biosynthetic process"/>
    <property type="evidence" value="ECO:0007669"/>
    <property type="project" value="InterPro"/>
</dbReference>
<keyword evidence="7 11" id="KW-0658">Purine biosynthesis</keyword>
<dbReference type="Proteomes" id="UP000636949">
    <property type="component" value="Unassembled WGS sequence"/>
</dbReference>
<dbReference type="UniPathway" id="UPA00074">
    <property type="reaction ID" value="UER00131"/>
</dbReference>
<dbReference type="FunFam" id="3.30.470.20:FF:000006">
    <property type="entry name" value="Phosphoribosylaminoimidazole-succinocarboxamide synthase"/>
    <property type="match status" value="1"/>
</dbReference>
<dbReference type="InterPro" id="IPR028923">
    <property type="entry name" value="SAICAR_synt/ADE2_N"/>
</dbReference>
<comment type="similarity">
    <text evidence="2 11">Belongs to the SAICAR synthetase family.</text>
</comment>
<evidence type="ECO:0000256" key="1">
    <source>
        <dbReference type="ARBA" id="ARBA00004672"/>
    </source>
</evidence>
<proteinExistence type="inferred from homology"/>
<dbReference type="PANTHER" id="PTHR43599">
    <property type="entry name" value="MULTIFUNCTIONAL PROTEIN ADE2"/>
    <property type="match status" value="1"/>
</dbReference>
<dbReference type="CDD" id="cd01415">
    <property type="entry name" value="SAICAR_synt_PurC"/>
    <property type="match status" value="1"/>
</dbReference>
<dbReference type="Gene3D" id="3.30.470.20">
    <property type="entry name" value="ATP-grasp fold, B domain"/>
    <property type="match status" value="1"/>
</dbReference>
<keyword evidence="14" id="KW-1185">Reference proteome</keyword>
<reference evidence="13" key="2">
    <citation type="submission" date="2020-09" db="EMBL/GenBank/DDBJ databases">
        <authorList>
            <person name="Sun Q."/>
            <person name="Zhou Y."/>
        </authorList>
    </citation>
    <scope>NUCLEOTIDE SEQUENCE</scope>
    <source>
        <strain evidence="13">CGMCC 1.15758</strain>
    </source>
</reference>
<evidence type="ECO:0000256" key="5">
    <source>
        <dbReference type="ARBA" id="ARBA00022598"/>
    </source>
</evidence>
<name>A0A8J2Z3S9_9GAMM</name>
<evidence type="ECO:0000313" key="13">
    <source>
        <dbReference type="EMBL" id="GGF95001.1"/>
    </source>
</evidence>
<evidence type="ECO:0000259" key="12">
    <source>
        <dbReference type="Pfam" id="PF01259"/>
    </source>
</evidence>
<dbReference type="InterPro" id="IPR001636">
    <property type="entry name" value="SAICAR_synth"/>
</dbReference>
<dbReference type="GO" id="GO:0006189">
    <property type="term" value="P:'de novo' IMP biosynthetic process"/>
    <property type="evidence" value="ECO:0007669"/>
    <property type="project" value="UniProtKB-UniRule"/>
</dbReference>
<sequence length="235" mass="26981">MVKELIYQGKAKSVYQSDNADHVIIEYRDDATAFNGVKKEALKDKGRVNNLFNAYIMQKLEQKGVKTHFIKTLNDNKSLMKRLEMIPVECVVRNYAAGGICKRLGLEKGMKFDKPVFEFFLKDDALGDPMINTSHILSFNWATASEIKFMREATFKVNDILSSVFDEAGLLLVDYKLEFGRFKNEILLGDEFSPDGCRLWDKETKEVFDKDRFRQDLGDVIGHYKTVAKRIGLVL</sequence>
<evidence type="ECO:0000256" key="6">
    <source>
        <dbReference type="ARBA" id="ARBA00022741"/>
    </source>
</evidence>
<evidence type="ECO:0000256" key="3">
    <source>
        <dbReference type="ARBA" id="ARBA00012217"/>
    </source>
</evidence>
<evidence type="ECO:0000256" key="11">
    <source>
        <dbReference type="HAMAP-Rule" id="MF_00137"/>
    </source>
</evidence>
<protein>
    <recommendedName>
        <fullName evidence="4 11">Phosphoribosylaminoimidazole-succinocarboxamide synthase</fullName>
        <ecNumber evidence="3 11">6.3.2.6</ecNumber>
    </recommendedName>
    <alternativeName>
        <fullName evidence="9 11">SAICAR synthetase</fullName>
    </alternativeName>
</protein>
<dbReference type="PROSITE" id="PS01058">
    <property type="entry name" value="SAICAR_SYNTHETASE_2"/>
    <property type="match status" value="1"/>
</dbReference>
<comment type="caution">
    <text evidence="13">The sequence shown here is derived from an EMBL/GenBank/DDBJ whole genome shotgun (WGS) entry which is preliminary data.</text>
</comment>
<evidence type="ECO:0000313" key="14">
    <source>
        <dbReference type="Proteomes" id="UP000636949"/>
    </source>
</evidence>
<evidence type="ECO:0000256" key="7">
    <source>
        <dbReference type="ARBA" id="ARBA00022755"/>
    </source>
</evidence>